<evidence type="ECO:0000313" key="4">
    <source>
        <dbReference type="Proteomes" id="UP001500837"/>
    </source>
</evidence>
<name>A0AAV3S691_9EURY</name>
<dbReference type="Proteomes" id="UP001500837">
    <property type="component" value="Unassembled WGS sequence"/>
</dbReference>
<dbReference type="PANTHER" id="PTHR43751">
    <property type="entry name" value="SULFATASE"/>
    <property type="match status" value="1"/>
</dbReference>
<feature type="compositionally biased region" description="Basic and acidic residues" evidence="1">
    <location>
        <begin position="402"/>
        <end position="423"/>
    </location>
</feature>
<keyword evidence="4" id="KW-1185">Reference proteome</keyword>
<evidence type="ECO:0000256" key="1">
    <source>
        <dbReference type="SAM" id="MobiDB-lite"/>
    </source>
</evidence>
<feature type="region of interest" description="Disordered" evidence="1">
    <location>
        <begin position="399"/>
        <end position="440"/>
    </location>
</feature>
<dbReference type="RefSeq" id="WP_211313261.1">
    <property type="nucleotide sequence ID" value="NZ_BAAABL010000038.1"/>
</dbReference>
<evidence type="ECO:0000313" key="3">
    <source>
        <dbReference type="EMBL" id="GAA0297129.1"/>
    </source>
</evidence>
<organism evidence="3 4">
    <name type="scientific">Halarchaeum salinum</name>
    <dbReference type="NCBI Taxonomy" id="489912"/>
    <lineage>
        <taxon>Archaea</taxon>
        <taxon>Methanobacteriati</taxon>
        <taxon>Methanobacteriota</taxon>
        <taxon>Stenosarchaea group</taxon>
        <taxon>Halobacteria</taxon>
        <taxon>Halobacteriales</taxon>
        <taxon>Halobacteriaceae</taxon>
    </lineage>
</organism>
<gene>
    <name evidence="3" type="ORF">GCM10009066_09350</name>
</gene>
<dbReference type="Gene3D" id="3.40.720.10">
    <property type="entry name" value="Alkaline Phosphatase, subunit A"/>
    <property type="match status" value="1"/>
</dbReference>
<dbReference type="InterPro" id="IPR052701">
    <property type="entry name" value="GAG_Ulvan_Degrading_Sulfatases"/>
</dbReference>
<dbReference type="InterPro" id="IPR000917">
    <property type="entry name" value="Sulfatase_N"/>
</dbReference>
<dbReference type="Pfam" id="PF00884">
    <property type="entry name" value="Sulfatase"/>
    <property type="match status" value="1"/>
</dbReference>
<feature type="compositionally biased region" description="Acidic residues" evidence="1">
    <location>
        <begin position="424"/>
        <end position="440"/>
    </location>
</feature>
<dbReference type="SUPFAM" id="SSF53649">
    <property type="entry name" value="Alkaline phosphatase-like"/>
    <property type="match status" value="1"/>
</dbReference>
<dbReference type="EMBL" id="BAAABL010000038">
    <property type="protein sequence ID" value="GAA0297129.1"/>
    <property type="molecule type" value="Genomic_DNA"/>
</dbReference>
<accession>A0AAV3S691</accession>
<reference evidence="3 4" key="1">
    <citation type="journal article" date="2019" name="Int. J. Syst. Evol. Microbiol.">
        <title>The Global Catalogue of Microorganisms (GCM) 10K type strain sequencing project: providing services to taxonomists for standard genome sequencing and annotation.</title>
        <authorList>
            <consortium name="The Broad Institute Genomics Platform"/>
            <consortium name="The Broad Institute Genome Sequencing Center for Infectious Disease"/>
            <person name="Wu L."/>
            <person name="Ma J."/>
        </authorList>
    </citation>
    <scope>NUCLEOTIDE SEQUENCE [LARGE SCALE GENOMIC DNA]</scope>
    <source>
        <strain evidence="3 4">JCM 16330</strain>
    </source>
</reference>
<proteinExistence type="predicted"/>
<dbReference type="AlphaFoldDB" id="A0AAV3S691"/>
<evidence type="ECO:0000259" key="2">
    <source>
        <dbReference type="Pfam" id="PF00884"/>
    </source>
</evidence>
<feature type="domain" description="Sulfatase N-terminal" evidence="2">
    <location>
        <begin position="25"/>
        <end position="325"/>
    </location>
</feature>
<dbReference type="PANTHER" id="PTHR43751:SF3">
    <property type="entry name" value="SULFATASE N-TERMINAL DOMAIN-CONTAINING PROTEIN"/>
    <property type="match status" value="1"/>
</dbReference>
<dbReference type="InterPro" id="IPR017850">
    <property type="entry name" value="Alkaline_phosphatase_core_sf"/>
</dbReference>
<comment type="caution">
    <text evidence="3">The sequence shown here is derived from an EMBL/GenBank/DDBJ whole genome shotgun (WGS) entry which is preliminary data.</text>
</comment>
<sequence>MTNIALVVLDTLRKNSFDEHFQWLPGTRFENAWSTSHWTVPAHGSLFTGRYASEIGVHTDASSLDCERPVLAERLRDAGYSTRAFSANVNVSENFSFDRGFDEFEGSWRLRALTENFFNWDQFLVKNEGAGPTRYLRALRQCVAGDCDTLPSLKRGALLKLRDLGIGSRTQDDGATEALGYVRSTDFGDSEFLFMNLMEAHTPYNPPEEYRTVDPPGLDGLKASVRSPNATPDQIRQAYADGVRYLSDMYREIFSELREEFDVVVTVSDHGEVLGEHGMWEHQCGLYPELTHVPLSIYTGEGSGDVVSSSVSLLDVNQTILTLAGLSADSRGQDLLADTVENGEFLTEFHGISDLHRNALDKQGITDIDDLKQELNGICFGGYYGYETFDGFEEINESPFEDPQKQLSERVGELDKEHTSREDQDLDDAVMDQLEDLGYA</sequence>
<protein>
    <submittedName>
        <fullName evidence="3">Sulfatase</fullName>
    </submittedName>
</protein>